<proteinExistence type="predicted"/>
<feature type="region of interest" description="Disordered" evidence="1">
    <location>
        <begin position="459"/>
        <end position="483"/>
    </location>
</feature>
<feature type="region of interest" description="Disordered" evidence="1">
    <location>
        <begin position="212"/>
        <end position="234"/>
    </location>
</feature>
<evidence type="ECO:0000313" key="3">
    <source>
        <dbReference type="Proteomes" id="UP000515163"/>
    </source>
</evidence>
<dbReference type="PROSITE" id="PS50174">
    <property type="entry name" value="G_PATCH"/>
    <property type="match status" value="1"/>
</dbReference>
<reference evidence="4" key="1">
    <citation type="submission" date="2025-08" db="UniProtKB">
        <authorList>
            <consortium name="RefSeq"/>
        </authorList>
    </citation>
    <scope>IDENTIFICATION</scope>
    <source>
        <tissue evidence="4">Tentacle</tissue>
    </source>
</reference>
<dbReference type="PANTHER" id="PTHR14390">
    <property type="entry name" value="G PATCH DOMAIN CONTAINING PROTEIN 3"/>
    <property type="match status" value="1"/>
</dbReference>
<evidence type="ECO:0000313" key="4">
    <source>
        <dbReference type="RefSeq" id="XP_031549584.1"/>
    </source>
</evidence>
<sequence>MDEEKDHQNTENDRICYGIVGNILTELHSADVRAFFSQFVEEKGFLCFHYRHRPEVQKDDKQRNSTQDKKEIPNTCCCIVKLYEDKMDGFIKAYNGENWVDKTGKLFSQKARISKIRLNCIFDDSESHYLTKQEKLQNTRTREEFAQDDLKRLPELNPPSVMPNGNVGTPLCVFIDLIRKCKFPPHLIKKLGLTFPRCKKRKYGNVPFDYGYLGGNDEQNDDNDERVDSRLSHESTLEIPKTTDVKETGEKSVDSKREFRYACDIKNSSDSSDSTQSTSHNQKSDILRKPSEILNCSYSTNKKSKRSFKGNNSQLDENTSEKDSSDGELEEWDRHEALHNDVTSQERTKERLFEDYIELKWEKGGSGLVWYTDAAFWKQQEEADFDEETVDDWDVDMSIYEEEDGGDMDARALLQLRLEEQWRKGKNIDLNKVGSFEKHTRGIAGQVMRKQGWKEGQSLGSSQVGITEPIPSDGQKPKSKRGLGYYGEKLKRFHKRARPTREAVISTVYDEKEEKSAELFQSEGPYSIKYRDSIEFVPEKETASTNKK</sequence>
<dbReference type="GO" id="GO:0003676">
    <property type="term" value="F:nucleic acid binding"/>
    <property type="evidence" value="ECO:0007669"/>
    <property type="project" value="InterPro"/>
</dbReference>
<dbReference type="Pfam" id="PF01585">
    <property type="entry name" value="G-patch"/>
    <property type="match status" value="1"/>
</dbReference>
<feature type="region of interest" description="Disordered" evidence="1">
    <location>
        <begin position="267"/>
        <end position="286"/>
    </location>
</feature>
<evidence type="ECO:0000256" key="1">
    <source>
        <dbReference type="SAM" id="MobiDB-lite"/>
    </source>
</evidence>
<dbReference type="FunCoup" id="A0A6P8GZI1">
    <property type="interactions" value="2238"/>
</dbReference>
<dbReference type="GO" id="GO:0032480">
    <property type="term" value="P:negative regulation of type I interferon production"/>
    <property type="evidence" value="ECO:0007669"/>
    <property type="project" value="InterPro"/>
</dbReference>
<dbReference type="PANTHER" id="PTHR14390:SF2">
    <property type="entry name" value="G PATCH DOMAIN-CONTAINING PROTEIN 3"/>
    <property type="match status" value="1"/>
</dbReference>
<dbReference type="InterPro" id="IPR000467">
    <property type="entry name" value="G_patch_dom"/>
</dbReference>
<organism evidence="3 4">
    <name type="scientific">Actinia tenebrosa</name>
    <name type="common">Australian red waratah sea anemone</name>
    <dbReference type="NCBI Taxonomy" id="6105"/>
    <lineage>
        <taxon>Eukaryota</taxon>
        <taxon>Metazoa</taxon>
        <taxon>Cnidaria</taxon>
        <taxon>Anthozoa</taxon>
        <taxon>Hexacorallia</taxon>
        <taxon>Actiniaria</taxon>
        <taxon>Actiniidae</taxon>
        <taxon>Actinia</taxon>
    </lineage>
</organism>
<name>A0A6P8GZI1_ACTTE</name>
<feature type="region of interest" description="Disordered" evidence="1">
    <location>
        <begin position="302"/>
        <end position="331"/>
    </location>
</feature>
<dbReference type="RefSeq" id="XP_031549584.1">
    <property type="nucleotide sequence ID" value="XM_031693724.1"/>
</dbReference>
<gene>
    <name evidence="4" type="primary">LOC116287106</name>
</gene>
<dbReference type="SMART" id="SM00443">
    <property type="entry name" value="G_patch"/>
    <property type="match status" value="1"/>
</dbReference>
<dbReference type="Proteomes" id="UP000515163">
    <property type="component" value="Unplaced"/>
</dbReference>
<dbReference type="InterPro" id="IPR040341">
    <property type="entry name" value="GPATCH3"/>
</dbReference>
<dbReference type="GO" id="GO:0045893">
    <property type="term" value="P:positive regulation of DNA-templated transcription"/>
    <property type="evidence" value="ECO:0007669"/>
    <property type="project" value="TreeGrafter"/>
</dbReference>
<dbReference type="InParanoid" id="A0A6P8GZI1"/>
<accession>A0A6P8GZI1</accession>
<protein>
    <submittedName>
        <fullName evidence="4">G patch domain-containing protein 3-like</fullName>
    </submittedName>
</protein>
<dbReference type="KEGG" id="aten:116287106"/>
<dbReference type="OrthoDB" id="5842926at2759"/>
<keyword evidence="3" id="KW-1185">Reference proteome</keyword>
<feature type="compositionally biased region" description="Low complexity" evidence="1">
    <location>
        <begin position="268"/>
        <end position="279"/>
    </location>
</feature>
<dbReference type="GeneID" id="116287106"/>
<evidence type="ECO:0000259" key="2">
    <source>
        <dbReference type="PROSITE" id="PS50174"/>
    </source>
</evidence>
<dbReference type="AlphaFoldDB" id="A0A6P8GZI1"/>
<dbReference type="GO" id="GO:0039536">
    <property type="term" value="P:negative regulation of RIG-I signaling pathway"/>
    <property type="evidence" value="ECO:0007669"/>
    <property type="project" value="InterPro"/>
</dbReference>
<feature type="domain" description="G-patch" evidence="2">
    <location>
        <begin position="440"/>
        <end position="488"/>
    </location>
</feature>